<evidence type="ECO:0000256" key="1">
    <source>
        <dbReference type="ARBA" id="ARBA00004571"/>
    </source>
</evidence>
<dbReference type="InterPro" id="IPR037066">
    <property type="entry name" value="Plug_dom_sf"/>
</dbReference>
<dbReference type="InterPro" id="IPR036942">
    <property type="entry name" value="Beta-barrel_TonB_sf"/>
</dbReference>
<evidence type="ECO:0000259" key="10">
    <source>
        <dbReference type="Pfam" id="PF00593"/>
    </source>
</evidence>
<dbReference type="SUPFAM" id="SSF56935">
    <property type="entry name" value="Porins"/>
    <property type="match status" value="1"/>
</dbReference>
<dbReference type="PROSITE" id="PS52016">
    <property type="entry name" value="TONB_DEPENDENT_REC_3"/>
    <property type="match status" value="1"/>
</dbReference>
<comment type="caution">
    <text evidence="12">The sequence shown here is derived from an EMBL/GenBank/DDBJ whole genome shotgun (WGS) entry which is preliminary data.</text>
</comment>
<dbReference type="EMBL" id="QUNI01000006">
    <property type="protein sequence ID" value="REG98480.1"/>
    <property type="molecule type" value="Genomic_DNA"/>
</dbReference>
<name>A0A3E0EL56_9FLAO</name>
<dbReference type="Gene3D" id="2.40.170.20">
    <property type="entry name" value="TonB-dependent receptor, beta-barrel domain"/>
    <property type="match status" value="1"/>
</dbReference>
<dbReference type="InterPro" id="IPR023997">
    <property type="entry name" value="TonB-dep_OMP_SusC/RagA_CS"/>
</dbReference>
<evidence type="ECO:0000313" key="12">
    <source>
        <dbReference type="EMBL" id="REG98480.1"/>
    </source>
</evidence>
<dbReference type="Pfam" id="PF07715">
    <property type="entry name" value="Plug"/>
    <property type="match status" value="1"/>
</dbReference>
<accession>A0A3E0EL56</accession>
<comment type="subcellular location">
    <subcellularLocation>
        <location evidence="1 8">Cell outer membrane</location>
        <topology evidence="1 8">Multi-pass membrane protein</topology>
    </subcellularLocation>
</comment>
<sequence>MNTNQYVRGFNKGIPFLSLLLFLFSLNMFGYSNTYINKQQGPITGIVASRADGMPLPGASVLIKGTQTAVSADFDGSFTISAPEDAVLVVSYMGYITQEIAVKGQTKFRIVLEENAQKLDEVTIVGYGTLKKQQVTSAVSTVRSKDFNTGSVNDAGQLIQGKVAGLSISLPSGDPTAATQVVLRGTSTILGSNASPLILIDGIPGDFGTVAPQDIESMSVLKDGSAAAMYGTRGTNGVILITTKKASGSNKNKVSYSVNLSTQQISRHLDMLTAQDYKNQIAAGTRNASFDQGSSTDWLDAISQDPISQTHNLTFSGGDHKTNYLATLNMRLLEGIFQKSDNNIFTGRVDINHNMFDDKVKVNLGFLNRSGNYTTTGDGYSFNGYVYRQALLRNPTSPKQYEDGSWDSPSDIANFNYDNPLGRLNESDGQNRNNFSRFNGTVEYYPLEGLKLSALGSYSRYNETRGYAETKQHISNTRSGVNGFASNGTRETQDRLLELTAQYSKKIDKHDFTVLGGYSFQDNFLRDYFMTNNDFQTDIFGYNNIGLGLGFKKGSKYANIGGTTAKTNLISFFGRINYSFDGKYLLQMSLRHEAASQLYKTESPWGTFPAVSAGWRISQEEFMKSLTFVNEFKLRAGYGVTGTPNPDGFGAVALLGYGSYFYYNGEWIRSLVPTQNPNPYLKWEEKHETNLGVDFGFFDNFITGSVDYYQRNIKDLLYDYSVPTPPNLHPTTRANVGELENKGLEFIVNVNAITIENFQWVTSINFSTNESKLVSLSNDLYKASQDYFYTGGTGEPIQTSTHIVEVEQNVGDFYGFKVVDIDETGKWIYETPDGTRKNYDEFSHATEDKQRLGNGLPKAYAGWNNNFKFKNWDLAINMRGAFGYQILNFDRMYLENPTIQYYNRLKSSEDLVYGKAKLTAPLEYNSYYVEDGDFWKIDNITLGYNFKKLGKYINSARIYTSCLNGFLITKYKGIDPEVDRAGLAPGNDYRDKYPTARTFNFGIDVSF</sequence>
<dbReference type="InterPro" id="IPR000531">
    <property type="entry name" value="Beta-barrel_TonB"/>
</dbReference>
<evidence type="ECO:0000256" key="9">
    <source>
        <dbReference type="RuleBase" id="RU003357"/>
    </source>
</evidence>
<protein>
    <submittedName>
        <fullName evidence="12">TonB-linked SusC/RagA family outer membrane protein</fullName>
    </submittedName>
</protein>
<feature type="domain" description="TonB-dependent receptor-like beta-barrel" evidence="10">
    <location>
        <begin position="398"/>
        <end position="876"/>
    </location>
</feature>
<organism evidence="12 13">
    <name type="scientific">Flavobacterium aquicola</name>
    <dbReference type="NCBI Taxonomy" id="1682742"/>
    <lineage>
        <taxon>Bacteria</taxon>
        <taxon>Pseudomonadati</taxon>
        <taxon>Bacteroidota</taxon>
        <taxon>Flavobacteriia</taxon>
        <taxon>Flavobacteriales</taxon>
        <taxon>Flavobacteriaceae</taxon>
        <taxon>Flavobacterium</taxon>
    </lineage>
</organism>
<dbReference type="Pfam" id="PF13715">
    <property type="entry name" value="CarbopepD_reg_2"/>
    <property type="match status" value="1"/>
</dbReference>
<evidence type="ECO:0000256" key="5">
    <source>
        <dbReference type="ARBA" id="ARBA00023077"/>
    </source>
</evidence>
<dbReference type="Pfam" id="PF00593">
    <property type="entry name" value="TonB_dep_Rec_b-barrel"/>
    <property type="match status" value="1"/>
</dbReference>
<feature type="domain" description="TonB-dependent receptor plug" evidence="11">
    <location>
        <begin position="131"/>
        <end position="238"/>
    </location>
</feature>
<dbReference type="NCBIfam" id="TIGR04056">
    <property type="entry name" value="OMP_RagA_SusC"/>
    <property type="match status" value="1"/>
</dbReference>
<dbReference type="GO" id="GO:0009279">
    <property type="term" value="C:cell outer membrane"/>
    <property type="evidence" value="ECO:0007669"/>
    <property type="project" value="UniProtKB-SubCell"/>
</dbReference>
<keyword evidence="6 8" id="KW-0472">Membrane</keyword>
<evidence type="ECO:0000256" key="4">
    <source>
        <dbReference type="ARBA" id="ARBA00022692"/>
    </source>
</evidence>
<dbReference type="InterPro" id="IPR039426">
    <property type="entry name" value="TonB-dep_rcpt-like"/>
</dbReference>
<evidence type="ECO:0000259" key="11">
    <source>
        <dbReference type="Pfam" id="PF07715"/>
    </source>
</evidence>
<dbReference type="NCBIfam" id="TIGR04057">
    <property type="entry name" value="SusC_RagA_signa"/>
    <property type="match status" value="1"/>
</dbReference>
<comment type="similarity">
    <text evidence="8 9">Belongs to the TonB-dependent receptor family.</text>
</comment>
<evidence type="ECO:0000256" key="3">
    <source>
        <dbReference type="ARBA" id="ARBA00022452"/>
    </source>
</evidence>
<evidence type="ECO:0000256" key="8">
    <source>
        <dbReference type="PROSITE-ProRule" id="PRU01360"/>
    </source>
</evidence>
<dbReference type="InterPro" id="IPR008969">
    <property type="entry name" value="CarboxyPept-like_regulatory"/>
</dbReference>
<gene>
    <name evidence="12" type="ORF">C8P67_10676</name>
</gene>
<keyword evidence="5 9" id="KW-0798">TonB box</keyword>
<keyword evidence="4 8" id="KW-0812">Transmembrane</keyword>
<dbReference type="SUPFAM" id="SSF49464">
    <property type="entry name" value="Carboxypeptidase regulatory domain-like"/>
    <property type="match status" value="1"/>
</dbReference>
<dbReference type="InterPro" id="IPR023996">
    <property type="entry name" value="TonB-dep_OMP_SusC/RagA"/>
</dbReference>
<evidence type="ECO:0000313" key="13">
    <source>
        <dbReference type="Proteomes" id="UP000257136"/>
    </source>
</evidence>
<keyword evidence="13" id="KW-1185">Reference proteome</keyword>
<dbReference type="Gene3D" id="2.60.40.1120">
    <property type="entry name" value="Carboxypeptidase-like, regulatory domain"/>
    <property type="match status" value="1"/>
</dbReference>
<keyword evidence="3 8" id="KW-1134">Transmembrane beta strand</keyword>
<evidence type="ECO:0000256" key="6">
    <source>
        <dbReference type="ARBA" id="ARBA00023136"/>
    </source>
</evidence>
<keyword evidence="7 8" id="KW-0998">Cell outer membrane</keyword>
<dbReference type="Gene3D" id="2.170.130.10">
    <property type="entry name" value="TonB-dependent receptor, plug domain"/>
    <property type="match status" value="1"/>
</dbReference>
<dbReference type="Proteomes" id="UP000257136">
    <property type="component" value="Unassembled WGS sequence"/>
</dbReference>
<dbReference type="AlphaFoldDB" id="A0A3E0EL56"/>
<dbReference type="InterPro" id="IPR012910">
    <property type="entry name" value="Plug_dom"/>
</dbReference>
<evidence type="ECO:0000256" key="7">
    <source>
        <dbReference type="ARBA" id="ARBA00023237"/>
    </source>
</evidence>
<reference evidence="12 13" key="1">
    <citation type="submission" date="2018-08" db="EMBL/GenBank/DDBJ databases">
        <title>Genomic Encyclopedia of Archaeal and Bacterial Type Strains, Phase II (KMG-II): from individual species to whole genera.</title>
        <authorList>
            <person name="Goeker M."/>
        </authorList>
    </citation>
    <scope>NUCLEOTIDE SEQUENCE [LARGE SCALE GENOMIC DNA]</scope>
    <source>
        <strain evidence="12 13">DSM 100880</strain>
    </source>
</reference>
<evidence type="ECO:0000256" key="2">
    <source>
        <dbReference type="ARBA" id="ARBA00022448"/>
    </source>
</evidence>
<proteinExistence type="inferred from homology"/>
<keyword evidence="2 8" id="KW-0813">Transport</keyword>